<dbReference type="InterPro" id="IPR002582">
    <property type="entry name" value="ACPS"/>
</dbReference>
<dbReference type="InterPro" id="IPR004568">
    <property type="entry name" value="Ppantetheine-prot_Trfase_dom"/>
</dbReference>
<comment type="cofactor">
    <cofactor evidence="8">
        <name>Mg(2+)</name>
        <dbReference type="ChEBI" id="CHEBI:18420"/>
    </cofactor>
</comment>
<feature type="domain" description="4'-phosphopantetheinyl transferase" evidence="9">
    <location>
        <begin position="6"/>
        <end position="99"/>
    </location>
</feature>
<dbReference type="GO" id="GO:0005737">
    <property type="term" value="C:cytoplasm"/>
    <property type="evidence" value="ECO:0007669"/>
    <property type="project" value="UniProtKB-SubCell"/>
</dbReference>
<keyword evidence="1 8" id="KW-0444">Lipid biosynthesis</keyword>
<keyword evidence="7 8" id="KW-0275">Fatty acid biosynthesis</keyword>
<dbReference type="EMBL" id="AP012342">
    <property type="protein sequence ID" value="BAM07247.1"/>
    <property type="molecule type" value="Genomic_DNA"/>
</dbReference>
<dbReference type="NCBIfam" id="TIGR00516">
    <property type="entry name" value="acpS"/>
    <property type="match status" value="1"/>
</dbReference>
<organism evidence="10 11">
    <name type="scientific">Leptospirillum ferrooxidans (strain C2-3)</name>
    <dbReference type="NCBI Taxonomy" id="1162668"/>
    <lineage>
        <taxon>Bacteria</taxon>
        <taxon>Pseudomonadati</taxon>
        <taxon>Nitrospirota</taxon>
        <taxon>Nitrospiria</taxon>
        <taxon>Nitrospirales</taxon>
        <taxon>Nitrospiraceae</taxon>
        <taxon>Leptospirillum</taxon>
    </lineage>
</organism>
<keyword evidence="4 8" id="KW-0276">Fatty acid metabolism</keyword>
<evidence type="ECO:0000256" key="7">
    <source>
        <dbReference type="ARBA" id="ARBA00023160"/>
    </source>
</evidence>
<dbReference type="GO" id="GO:0000287">
    <property type="term" value="F:magnesium ion binding"/>
    <property type="evidence" value="ECO:0007669"/>
    <property type="project" value="UniProtKB-UniRule"/>
</dbReference>
<dbReference type="Gene3D" id="3.90.470.20">
    <property type="entry name" value="4'-phosphopantetheinyl transferase domain"/>
    <property type="match status" value="1"/>
</dbReference>
<comment type="subcellular location">
    <subcellularLocation>
        <location evidence="8">Cytoplasm</location>
    </subcellularLocation>
</comment>
<evidence type="ECO:0000256" key="1">
    <source>
        <dbReference type="ARBA" id="ARBA00022516"/>
    </source>
</evidence>
<keyword evidence="5 8" id="KW-0460">Magnesium</keyword>
<dbReference type="InterPro" id="IPR037143">
    <property type="entry name" value="4-PPantetheinyl_Trfase_dom_sf"/>
</dbReference>
<evidence type="ECO:0000256" key="3">
    <source>
        <dbReference type="ARBA" id="ARBA00022723"/>
    </source>
</evidence>
<dbReference type="eggNOG" id="COG0736">
    <property type="taxonomic scope" value="Bacteria"/>
</dbReference>
<reference evidence="11" key="2">
    <citation type="submission" date="2012-03" db="EMBL/GenBank/DDBJ databases">
        <title>The complete genome sequence of the pioneer microbe on fresh volcanic deposit, Leptospirillum ferrooxidans strain C2-3.</title>
        <authorList>
            <person name="Fujimura R."/>
            <person name="Sato Y."/>
            <person name="Nishizawa T."/>
            <person name="Nanba K."/>
            <person name="Oshima K."/>
            <person name="Hattori M."/>
            <person name="Kamijo T."/>
            <person name="Ohta H."/>
        </authorList>
    </citation>
    <scope>NUCLEOTIDE SEQUENCE [LARGE SCALE GENOMIC DNA]</scope>
    <source>
        <strain evidence="11">C2-3</strain>
    </source>
</reference>
<protein>
    <recommendedName>
        <fullName evidence="8">Holo-[acyl-carrier-protein] synthase</fullName>
        <shortName evidence="8">Holo-ACP synthase</shortName>
        <ecNumber evidence="8">2.7.8.7</ecNumber>
    </recommendedName>
    <alternativeName>
        <fullName evidence="8">4'-phosphopantetheinyl transferase AcpS</fullName>
    </alternativeName>
</protein>
<gene>
    <name evidence="8" type="primary">acpS</name>
    <name evidence="10" type="ordered locus">LFE_1565</name>
</gene>
<comment type="similarity">
    <text evidence="8">Belongs to the P-Pant transferase superfamily. AcpS family.</text>
</comment>
<dbReference type="HAMAP" id="MF_00101">
    <property type="entry name" value="AcpS"/>
    <property type="match status" value="1"/>
</dbReference>
<keyword evidence="3 8" id="KW-0479">Metal-binding</keyword>
<dbReference type="STRING" id="1162668.LFE_1565"/>
<comment type="function">
    <text evidence="8">Transfers the 4'-phosphopantetheine moiety from coenzyme A to a Ser of acyl-carrier-protein.</text>
</comment>
<dbReference type="KEGG" id="lfc:LFE_1565"/>
<dbReference type="Proteomes" id="UP000007382">
    <property type="component" value="Chromosome"/>
</dbReference>
<keyword evidence="6 8" id="KW-0443">Lipid metabolism</keyword>
<proteinExistence type="inferred from homology"/>
<dbReference type="RefSeq" id="WP_014449734.1">
    <property type="nucleotide sequence ID" value="NC_017094.1"/>
</dbReference>
<feature type="binding site" evidence="8">
    <location>
        <position position="10"/>
    </location>
    <ligand>
        <name>Mg(2+)</name>
        <dbReference type="ChEBI" id="CHEBI:18420"/>
    </ligand>
</feature>
<keyword evidence="8" id="KW-0963">Cytoplasm</keyword>
<keyword evidence="2 8" id="KW-0808">Transferase</keyword>
<dbReference type="SUPFAM" id="SSF56214">
    <property type="entry name" value="4'-phosphopantetheinyl transferase"/>
    <property type="match status" value="1"/>
</dbReference>
<dbReference type="HOGENOM" id="CLU_089696_0_2_0"/>
<dbReference type="NCBIfam" id="TIGR00556">
    <property type="entry name" value="pantethn_trn"/>
    <property type="match status" value="1"/>
</dbReference>
<name>I0IPP8_LEPFC</name>
<evidence type="ECO:0000259" key="9">
    <source>
        <dbReference type="Pfam" id="PF01648"/>
    </source>
</evidence>
<dbReference type="OrthoDB" id="517356at2"/>
<dbReference type="AlphaFoldDB" id="I0IPP8"/>
<dbReference type="GO" id="GO:0008897">
    <property type="term" value="F:holo-[acyl-carrier-protein] synthase activity"/>
    <property type="evidence" value="ECO:0007669"/>
    <property type="project" value="UniProtKB-UniRule"/>
</dbReference>
<keyword evidence="11" id="KW-1185">Reference proteome</keyword>
<evidence type="ECO:0000313" key="11">
    <source>
        <dbReference type="Proteomes" id="UP000007382"/>
    </source>
</evidence>
<evidence type="ECO:0000256" key="4">
    <source>
        <dbReference type="ARBA" id="ARBA00022832"/>
    </source>
</evidence>
<dbReference type="GO" id="GO:0006633">
    <property type="term" value="P:fatty acid biosynthetic process"/>
    <property type="evidence" value="ECO:0007669"/>
    <property type="project" value="UniProtKB-UniRule"/>
</dbReference>
<evidence type="ECO:0000256" key="2">
    <source>
        <dbReference type="ARBA" id="ARBA00022679"/>
    </source>
</evidence>
<dbReference type="InterPro" id="IPR008278">
    <property type="entry name" value="4-PPantetheinyl_Trfase_dom"/>
</dbReference>
<evidence type="ECO:0000256" key="6">
    <source>
        <dbReference type="ARBA" id="ARBA00023098"/>
    </source>
</evidence>
<evidence type="ECO:0000256" key="8">
    <source>
        <dbReference type="HAMAP-Rule" id="MF_00101"/>
    </source>
</evidence>
<evidence type="ECO:0000256" key="5">
    <source>
        <dbReference type="ARBA" id="ARBA00022842"/>
    </source>
</evidence>
<dbReference type="PATRIC" id="fig|1162668.3.peg.1857"/>
<reference evidence="10 11" key="1">
    <citation type="journal article" date="2012" name="J. Bacteriol.">
        <title>Complete Genome Sequence of Leptospirillum ferrooxidans Strain C2-3, Isolated from a Fresh Volcanic Ash Deposit on the Island of Miyake, Japan.</title>
        <authorList>
            <person name="Fujimura R."/>
            <person name="Sato Y."/>
            <person name="Nishizawa T."/>
            <person name="Oshima K."/>
            <person name="Kim S.-W."/>
            <person name="Hattori M."/>
            <person name="Kamijo T."/>
            <person name="Ohta H."/>
        </authorList>
    </citation>
    <scope>NUCLEOTIDE SEQUENCE [LARGE SCALE GENOMIC DNA]</scope>
    <source>
        <strain evidence="10 11">C2-3</strain>
    </source>
</reference>
<feature type="binding site" evidence="8">
    <location>
        <position position="56"/>
    </location>
    <ligand>
        <name>Mg(2+)</name>
        <dbReference type="ChEBI" id="CHEBI:18420"/>
    </ligand>
</feature>
<evidence type="ECO:0000313" key="10">
    <source>
        <dbReference type="EMBL" id="BAM07247.1"/>
    </source>
</evidence>
<comment type="catalytic activity">
    <reaction evidence="8">
        <text>apo-[ACP] + CoA = holo-[ACP] + adenosine 3',5'-bisphosphate + H(+)</text>
        <dbReference type="Rhea" id="RHEA:12068"/>
        <dbReference type="Rhea" id="RHEA-COMP:9685"/>
        <dbReference type="Rhea" id="RHEA-COMP:9690"/>
        <dbReference type="ChEBI" id="CHEBI:15378"/>
        <dbReference type="ChEBI" id="CHEBI:29999"/>
        <dbReference type="ChEBI" id="CHEBI:57287"/>
        <dbReference type="ChEBI" id="CHEBI:58343"/>
        <dbReference type="ChEBI" id="CHEBI:64479"/>
        <dbReference type="EC" id="2.7.8.7"/>
    </reaction>
</comment>
<accession>I0IPP8</accession>
<dbReference type="Pfam" id="PF01648">
    <property type="entry name" value="ACPS"/>
    <property type="match status" value="1"/>
</dbReference>
<dbReference type="EC" id="2.7.8.7" evidence="8"/>
<sequence length="127" mass="13977">MENIVSIGTDLVSIDRIRELTEKYGNRFLERIYTRREIAESSLSPAYLSGRFAVKEAVLKAMGTGLSSGLNWRDVETIRMPSGAPTVCLYGEAARRVSAMGSGRIMVSISHERAYALAFVVFLGESP</sequence>